<feature type="region of interest" description="Disordered" evidence="14">
    <location>
        <begin position="840"/>
        <end position="928"/>
    </location>
</feature>
<organism evidence="16">
    <name type="scientific">Notodromas monacha</name>
    <dbReference type="NCBI Taxonomy" id="399045"/>
    <lineage>
        <taxon>Eukaryota</taxon>
        <taxon>Metazoa</taxon>
        <taxon>Ecdysozoa</taxon>
        <taxon>Arthropoda</taxon>
        <taxon>Crustacea</taxon>
        <taxon>Oligostraca</taxon>
        <taxon>Ostracoda</taxon>
        <taxon>Podocopa</taxon>
        <taxon>Podocopida</taxon>
        <taxon>Cypridocopina</taxon>
        <taxon>Cypridoidea</taxon>
        <taxon>Cyprididae</taxon>
        <taxon>Notodromas</taxon>
    </lineage>
</organism>
<evidence type="ECO:0000313" key="17">
    <source>
        <dbReference type="Proteomes" id="UP000678499"/>
    </source>
</evidence>
<sequence>MDVASAPEKDASDVAHVPQTDSKVSSPAGNVPSKTDNHETTEKSVGTDTIDVPTECPPLENGLLKTEASLTTVDLTVKCSSLATETCNATVVKEDDDDIIVEQVVHRAANAGSPTKPLNLSKKRPLPELNEIQFKPSKTPPPPPLVKVSKPSSKDSFCDDVNLSDNDCIVEAASFVVPYLYQKNKLSKIPELWKELRSQAGVSCSDEENQSADASKEEPAEKEGVENTYFDEPIGSFLVEIGASLVQEFVDFDHLRLQKRRLEKDGGPNAPAAAHEVIKVMTESLENIKGKNIHLKLDNNRCKSCNFRSTSTTVMAWHDEVPHAGYGNLLRCNFCSFASRNVLETQDHFRITHKRSFRQDKPEAKFQCSYCPWEDKHKPRFKRHLELCEKKFIAERNCEINAEWEPAGKLPVPPPLKPTPTTISRNSLSSSNSAAAQARSTYQFHPLMPKEHVKFANSYIAATSKPTRAPKPIINQGNPQQGHGRLGSIPTPMMAANQPVPQRPASSLTKGSKPVIESNYSRILWSQQLQQQNVSWLNSLQTNGQGVAMAGGTSISLVPSGGGGSNKKSLFPSSSVTIRPIPGSTPEADPGLSSSSSKNSPQINFPFTLPSSLSIQSLKSSAGSGGKVSSKQTPKGAELSRAGPSPSVSITPLPNSGGPKRPQTSAGSSTNKRTAGAAPGKFRAGADGRTNVQGADSFVVCEICDGYIKDLEQLGNHLKWIHKVSLHPRLLQSRPPLNCQKCQFRFFTDQGLERHLLGTHGLVTSSMQDAANKNQDSGRCPICGKMYQWKLLAHVSKDHKKNLKPAHLSYKCTVCTATFSMYGQFEQHVYNEHSSLAKKQAAASKAQQKDAAETPAVSEPPASKVPLPVHISDEITIIPQPRAGVASSSATTGQERGASGRKAKLMTPVKRQRPSEVPQLPELKRLKN</sequence>
<evidence type="ECO:0000256" key="6">
    <source>
        <dbReference type="ARBA" id="ARBA00022782"/>
    </source>
</evidence>
<keyword evidence="4" id="KW-0677">Repeat</keyword>
<reference evidence="16" key="1">
    <citation type="submission" date="2020-11" db="EMBL/GenBank/DDBJ databases">
        <authorList>
            <person name="Tran Van P."/>
        </authorList>
    </citation>
    <scope>NUCLEOTIDE SEQUENCE</scope>
</reference>
<comment type="function">
    <text evidence="9">Has a broad role in development, specifically in the genetic pathway SynMuvB that negatively regulates specification of the vulval cell fate. Required for fem-3 3'-UTR-mediated repression in the regulation of the sperm/oocyte switch. Acts by regulating the translation of fem-3 mRNA, by binding to its 3'-UTR.</text>
</comment>
<keyword evidence="6" id="KW-0221">Differentiation</keyword>
<proteinExistence type="predicted"/>
<dbReference type="InterPro" id="IPR050688">
    <property type="entry name" value="Zinc_finger/UBP_domain"/>
</dbReference>
<evidence type="ECO:0000256" key="5">
    <source>
        <dbReference type="ARBA" id="ARBA00022771"/>
    </source>
</evidence>
<evidence type="ECO:0000256" key="14">
    <source>
        <dbReference type="SAM" id="MobiDB-lite"/>
    </source>
</evidence>
<dbReference type="Proteomes" id="UP000678499">
    <property type="component" value="Unassembled WGS sequence"/>
</dbReference>
<dbReference type="GO" id="GO:0045944">
    <property type="term" value="P:positive regulation of transcription by RNA polymerase II"/>
    <property type="evidence" value="ECO:0007669"/>
    <property type="project" value="TreeGrafter"/>
</dbReference>
<dbReference type="FunFam" id="3.30.160.60:FF:001612">
    <property type="entry name" value="MEP-1, isoform A"/>
    <property type="match status" value="1"/>
</dbReference>
<feature type="compositionally biased region" description="Basic and acidic residues" evidence="14">
    <location>
        <begin position="214"/>
        <end position="225"/>
    </location>
</feature>
<feature type="compositionally biased region" description="Low complexity" evidence="14">
    <location>
        <begin position="618"/>
        <end position="631"/>
    </location>
</feature>
<keyword evidence="8" id="KW-0539">Nucleus</keyword>
<dbReference type="EMBL" id="OA882206">
    <property type="protein sequence ID" value="CAD7273760.1"/>
    <property type="molecule type" value="Genomic_DNA"/>
</dbReference>
<keyword evidence="3" id="KW-0479">Metal-binding</keyword>
<feature type="region of interest" description="Disordered" evidence="14">
    <location>
        <begin position="409"/>
        <end position="436"/>
    </location>
</feature>
<evidence type="ECO:0000256" key="4">
    <source>
        <dbReference type="ARBA" id="ARBA00022737"/>
    </source>
</evidence>
<feature type="compositionally biased region" description="Polar residues" evidence="14">
    <location>
        <begin position="662"/>
        <end position="673"/>
    </location>
</feature>
<feature type="domain" description="C2H2-type" evidence="15">
    <location>
        <begin position="810"/>
        <end position="838"/>
    </location>
</feature>
<keyword evidence="7" id="KW-0862">Zinc</keyword>
<evidence type="ECO:0000256" key="12">
    <source>
        <dbReference type="ARBA" id="ARBA00080128"/>
    </source>
</evidence>
<evidence type="ECO:0000256" key="10">
    <source>
        <dbReference type="ARBA" id="ARBA00061755"/>
    </source>
</evidence>
<feature type="compositionally biased region" description="Low complexity" evidence="14">
    <location>
        <begin position="419"/>
        <end position="436"/>
    </location>
</feature>
<keyword evidence="2" id="KW-0217">Developmental protein</keyword>
<feature type="region of interest" description="Disordered" evidence="14">
    <location>
        <begin position="618"/>
        <end position="689"/>
    </location>
</feature>
<gene>
    <name evidence="16" type="ORF">NMOB1V02_LOCUS1631</name>
</gene>
<evidence type="ECO:0000256" key="9">
    <source>
        <dbReference type="ARBA" id="ARBA00060356"/>
    </source>
</evidence>
<feature type="compositionally biased region" description="Polar residues" evidence="14">
    <location>
        <begin position="19"/>
        <end position="34"/>
    </location>
</feature>
<comment type="subunit">
    <text evidence="10">Interacts with hda-1, let-418, lin-1, mog-1, mog-4, mog-5, mog-6, pie-1 and unc-98.</text>
</comment>
<dbReference type="SMART" id="SM00355">
    <property type="entry name" value="ZnF_C2H2"/>
    <property type="match status" value="7"/>
</dbReference>
<dbReference type="GO" id="GO:0005634">
    <property type="term" value="C:nucleus"/>
    <property type="evidence" value="ECO:0007669"/>
    <property type="project" value="UniProtKB-SubCell"/>
</dbReference>
<dbReference type="Gene3D" id="3.30.160.60">
    <property type="entry name" value="Classic Zinc Finger"/>
    <property type="match status" value="2"/>
</dbReference>
<comment type="subcellular location">
    <subcellularLocation>
        <location evidence="1">Nucleus</location>
    </subcellularLocation>
</comment>
<dbReference type="InterPro" id="IPR013087">
    <property type="entry name" value="Znf_C2H2_type"/>
</dbReference>
<feature type="region of interest" description="Disordered" evidence="14">
    <location>
        <begin position="560"/>
        <end position="605"/>
    </location>
</feature>
<accession>A0A7R9GAM2</accession>
<feature type="region of interest" description="Disordered" evidence="14">
    <location>
        <begin position="203"/>
        <end position="226"/>
    </location>
</feature>
<dbReference type="OrthoDB" id="6110130at2759"/>
<protein>
    <recommendedName>
        <fullName evidence="11">MOG interacting and ectopic P-granules protein 1</fullName>
    </recommendedName>
    <alternativeName>
        <fullName evidence="12">Nuclear zinc finger protein</fullName>
    </alternativeName>
</protein>
<evidence type="ECO:0000256" key="1">
    <source>
        <dbReference type="ARBA" id="ARBA00004123"/>
    </source>
</evidence>
<dbReference type="PANTHER" id="PTHR24403">
    <property type="entry name" value="ZINC FINGER PROTEIN"/>
    <property type="match status" value="1"/>
</dbReference>
<feature type="compositionally biased region" description="Polar residues" evidence="14">
    <location>
        <begin position="566"/>
        <end position="577"/>
    </location>
</feature>
<evidence type="ECO:0000313" key="16">
    <source>
        <dbReference type="EMBL" id="CAD7273760.1"/>
    </source>
</evidence>
<evidence type="ECO:0000256" key="3">
    <source>
        <dbReference type="ARBA" id="ARBA00022723"/>
    </source>
</evidence>
<feature type="region of interest" description="Disordered" evidence="14">
    <location>
        <begin position="1"/>
        <end position="58"/>
    </location>
</feature>
<evidence type="ECO:0000259" key="15">
    <source>
        <dbReference type="PROSITE" id="PS50157"/>
    </source>
</evidence>
<dbReference type="GO" id="GO:0008270">
    <property type="term" value="F:zinc ion binding"/>
    <property type="evidence" value="ECO:0007669"/>
    <property type="project" value="UniProtKB-KW"/>
</dbReference>
<name>A0A7R9GAM2_9CRUS</name>
<evidence type="ECO:0000256" key="7">
    <source>
        <dbReference type="ARBA" id="ARBA00022833"/>
    </source>
</evidence>
<dbReference type="PROSITE" id="PS50157">
    <property type="entry name" value="ZINC_FINGER_C2H2_2"/>
    <property type="match status" value="1"/>
</dbReference>
<feature type="region of interest" description="Disordered" evidence="14">
    <location>
        <begin position="132"/>
        <end position="151"/>
    </location>
</feature>
<dbReference type="AlphaFoldDB" id="A0A7R9GAM2"/>
<evidence type="ECO:0000256" key="11">
    <source>
        <dbReference type="ARBA" id="ARBA00071730"/>
    </source>
</evidence>
<dbReference type="EMBL" id="CAJPEX010000169">
    <property type="protein sequence ID" value="CAG0913912.1"/>
    <property type="molecule type" value="Genomic_DNA"/>
</dbReference>
<dbReference type="PROSITE" id="PS00028">
    <property type="entry name" value="ZINC_FINGER_C2H2_1"/>
    <property type="match status" value="2"/>
</dbReference>
<evidence type="ECO:0000256" key="8">
    <source>
        <dbReference type="ARBA" id="ARBA00023242"/>
    </source>
</evidence>
<evidence type="ECO:0000256" key="2">
    <source>
        <dbReference type="ARBA" id="ARBA00022473"/>
    </source>
</evidence>
<dbReference type="GO" id="GO:0030154">
    <property type="term" value="P:cell differentiation"/>
    <property type="evidence" value="ECO:0007669"/>
    <property type="project" value="UniProtKB-KW"/>
</dbReference>
<keyword evidence="17" id="KW-1185">Reference proteome</keyword>
<evidence type="ECO:0000256" key="13">
    <source>
        <dbReference type="PROSITE-ProRule" id="PRU00042"/>
    </source>
</evidence>
<dbReference type="PANTHER" id="PTHR24403:SF110">
    <property type="entry name" value="C2H2-TYPE DOMAIN-CONTAINING PROTEIN-RELATED"/>
    <property type="match status" value="1"/>
</dbReference>
<keyword evidence="5 13" id="KW-0863">Zinc-finger</keyword>